<evidence type="ECO:0000313" key="2">
    <source>
        <dbReference type="EMBL" id="CAB4771901.1"/>
    </source>
</evidence>
<evidence type="ECO:0000256" key="1">
    <source>
        <dbReference type="SAM" id="MobiDB-lite"/>
    </source>
</evidence>
<feature type="region of interest" description="Disordered" evidence="1">
    <location>
        <begin position="1"/>
        <end position="40"/>
    </location>
</feature>
<dbReference type="EMBL" id="CAEZYQ010000051">
    <property type="protein sequence ID" value="CAB4771901.1"/>
    <property type="molecule type" value="Genomic_DNA"/>
</dbReference>
<accession>A0A6J6VHM4</accession>
<name>A0A6J6VHM4_9ZZZZ</name>
<dbReference type="InterPro" id="IPR022183">
    <property type="entry name" value="DUF3710"/>
</dbReference>
<reference evidence="2" key="1">
    <citation type="submission" date="2020-05" db="EMBL/GenBank/DDBJ databases">
        <authorList>
            <person name="Chiriac C."/>
            <person name="Salcher M."/>
            <person name="Ghai R."/>
            <person name="Kavagutti S V."/>
        </authorList>
    </citation>
    <scope>NUCLEOTIDE SEQUENCE</scope>
</reference>
<proteinExistence type="predicted"/>
<dbReference type="Pfam" id="PF12502">
    <property type="entry name" value="DUF3710"/>
    <property type="match status" value="1"/>
</dbReference>
<sequence length="240" mass="25029">MRFRRKSADDAQPETPGAGAGEDTSAGTAPAGPHDVNEMPELPEGVQRVDLGSLLITPTSGTELRLQVDEATGDVQAVLLTAPDGALELRAFAAPRHGDLWSEVRPQIASDMAQRGGTATEVEGVWGPELACELTRTLTDGRTGQQRSRIIGINGTRWMLRATLIGGAARDGENRARWDAVIRTVVVRRGEGAMPVGEPLPLSLPEGARRLGPAATTPAFSKPSGSASDGAQPGDATPGT</sequence>
<gene>
    <name evidence="2" type="ORF">UFOPK2761_03441</name>
</gene>
<dbReference type="AlphaFoldDB" id="A0A6J6VHM4"/>
<protein>
    <submittedName>
        <fullName evidence="2">Unannotated protein</fullName>
    </submittedName>
</protein>
<feature type="region of interest" description="Disordered" evidence="1">
    <location>
        <begin position="193"/>
        <end position="240"/>
    </location>
</feature>
<organism evidence="2">
    <name type="scientific">freshwater metagenome</name>
    <dbReference type="NCBI Taxonomy" id="449393"/>
    <lineage>
        <taxon>unclassified sequences</taxon>
        <taxon>metagenomes</taxon>
        <taxon>ecological metagenomes</taxon>
    </lineage>
</organism>